<name>A0A067BT32_SAPPC</name>
<dbReference type="PANTHER" id="PTHR14209">
    <property type="entry name" value="ISOAMYL ACETATE-HYDROLYZING ESTERASE 1"/>
    <property type="match status" value="1"/>
</dbReference>
<keyword evidence="3" id="KW-1185">Reference proteome</keyword>
<sequence>MILMIGDSNTELAANIRTQGFQALLSSDYSRSADVINRGVSGFTSSIWVARLDQLIAEWSLKPPSLVTIMIGTNDAALPNSTLHVPIDTYAANLRTLVQRRSASFVGTKFILLTQPAVESSAHWKDVFQNSAAEAYANRCKQVGSDLNVPVIDLWTPLQGVPSVLDDDLHLTMTGNAIVHKQLLASIETSYPELAPAKLPRAYRDIP</sequence>
<proteinExistence type="predicted"/>
<organism evidence="2 3">
    <name type="scientific">Saprolegnia parasitica (strain CBS 223.65)</name>
    <dbReference type="NCBI Taxonomy" id="695850"/>
    <lineage>
        <taxon>Eukaryota</taxon>
        <taxon>Sar</taxon>
        <taxon>Stramenopiles</taxon>
        <taxon>Oomycota</taxon>
        <taxon>Saprolegniomycetes</taxon>
        <taxon>Saprolegniales</taxon>
        <taxon>Saprolegniaceae</taxon>
        <taxon>Saprolegnia</taxon>
    </lineage>
</organism>
<dbReference type="PANTHER" id="PTHR14209:SF19">
    <property type="entry name" value="ISOAMYL ACETATE-HYDROLYZING ESTERASE 1 HOMOLOG"/>
    <property type="match status" value="1"/>
</dbReference>
<dbReference type="RefSeq" id="XP_012209293.1">
    <property type="nucleotide sequence ID" value="XM_012353903.1"/>
</dbReference>
<dbReference type="Pfam" id="PF13472">
    <property type="entry name" value="Lipase_GDSL_2"/>
    <property type="match status" value="1"/>
</dbReference>
<evidence type="ECO:0000259" key="1">
    <source>
        <dbReference type="Pfam" id="PF13472"/>
    </source>
</evidence>
<protein>
    <recommendedName>
        <fullName evidence="1">SGNH hydrolase-type esterase domain-containing protein</fullName>
    </recommendedName>
</protein>
<dbReference type="OMA" id="INEAQIH"/>
<evidence type="ECO:0000313" key="2">
    <source>
        <dbReference type="EMBL" id="KDO19990.1"/>
    </source>
</evidence>
<dbReference type="AlphaFoldDB" id="A0A067BT32"/>
<reference evidence="2 3" key="1">
    <citation type="journal article" date="2013" name="PLoS Genet.">
        <title>Distinctive expansion of potential virulence genes in the genome of the oomycete fish pathogen Saprolegnia parasitica.</title>
        <authorList>
            <person name="Jiang R.H."/>
            <person name="de Bruijn I."/>
            <person name="Haas B.J."/>
            <person name="Belmonte R."/>
            <person name="Lobach L."/>
            <person name="Christie J."/>
            <person name="van den Ackerveken G."/>
            <person name="Bottin A."/>
            <person name="Bulone V."/>
            <person name="Diaz-Moreno S.M."/>
            <person name="Dumas B."/>
            <person name="Fan L."/>
            <person name="Gaulin E."/>
            <person name="Govers F."/>
            <person name="Grenville-Briggs L.J."/>
            <person name="Horner N.R."/>
            <person name="Levin J.Z."/>
            <person name="Mammella M."/>
            <person name="Meijer H.J."/>
            <person name="Morris P."/>
            <person name="Nusbaum C."/>
            <person name="Oome S."/>
            <person name="Phillips A.J."/>
            <person name="van Rooyen D."/>
            <person name="Rzeszutek E."/>
            <person name="Saraiva M."/>
            <person name="Secombes C.J."/>
            <person name="Seidl M.F."/>
            <person name="Snel B."/>
            <person name="Stassen J.H."/>
            <person name="Sykes S."/>
            <person name="Tripathy S."/>
            <person name="van den Berg H."/>
            <person name="Vega-Arreguin J.C."/>
            <person name="Wawra S."/>
            <person name="Young S.K."/>
            <person name="Zeng Q."/>
            <person name="Dieguez-Uribeondo J."/>
            <person name="Russ C."/>
            <person name="Tyler B.M."/>
            <person name="van West P."/>
        </authorList>
    </citation>
    <scope>NUCLEOTIDE SEQUENCE [LARGE SCALE GENOMIC DNA]</scope>
    <source>
        <strain evidence="2 3">CBS 223.65</strain>
    </source>
</reference>
<dbReference type="InterPro" id="IPR036514">
    <property type="entry name" value="SGNH_hydro_sf"/>
</dbReference>
<dbReference type="VEuPathDB" id="FungiDB:SPRG_14570"/>
<dbReference type="EMBL" id="KK583327">
    <property type="protein sequence ID" value="KDO19990.1"/>
    <property type="molecule type" value="Genomic_DNA"/>
</dbReference>
<dbReference type="KEGG" id="spar:SPRG_14570"/>
<gene>
    <name evidence="2" type="ORF">SPRG_14570</name>
</gene>
<dbReference type="CDD" id="cd01838">
    <property type="entry name" value="Isoamyl_acetate_hydrolase_like"/>
    <property type="match status" value="1"/>
</dbReference>
<feature type="domain" description="SGNH hydrolase-type esterase" evidence="1">
    <location>
        <begin position="5"/>
        <end position="178"/>
    </location>
</feature>
<dbReference type="GeneID" id="24136367"/>
<dbReference type="Proteomes" id="UP000030745">
    <property type="component" value="Unassembled WGS sequence"/>
</dbReference>
<dbReference type="InterPro" id="IPR045136">
    <property type="entry name" value="Iah1-like"/>
</dbReference>
<evidence type="ECO:0000313" key="3">
    <source>
        <dbReference type="Proteomes" id="UP000030745"/>
    </source>
</evidence>
<dbReference type="Gene3D" id="3.40.50.1110">
    <property type="entry name" value="SGNH hydrolase"/>
    <property type="match status" value="1"/>
</dbReference>
<dbReference type="InterPro" id="IPR013830">
    <property type="entry name" value="SGNH_hydro"/>
</dbReference>
<dbReference type="OrthoDB" id="671439at2759"/>
<dbReference type="SUPFAM" id="SSF52266">
    <property type="entry name" value="SGNH hydrolase"/>
    <property type="match status" value="1"/>
</dbReference>
<accession>A0A067BT32</accession>
<dbReference type="STRING" id="695850.A0A067BT32"/>